<sequence length="395" mass="44974">MSRPESDSIVSSFKCDYTGCHAAYQRKEHLNRHMSHHNKSERCSCPYCDMISYVGMFGGTTQTENYLNLGRKRPAHPAIFEKSAVMAGIHVVDVTIEELIVRSHSMRENPTLFSIDLKGFAPGTSRWIGQDFIEIYFSDFHPAWPFLHRGTFKMAEEPCVLLQSMVMMGLWIKGDQKSRDTAMTFHNKLLSAIKAQKSEWYVSESTSRLSNEASWPMATLQSILLHIIFALFVADRETTFDLNCRYRLPAPIYDLLKALVETCRKLGLFCYPNMLSRHDSSASLALVWVGVEELKRFGLALYKVCRLCTSGASSDTEPTIRKYSHPSESELLTLADLDFCLPDSDELWNASPGQRSPLIRDVASQLVLRENQDPETWISQTSRQLKDASLSFDWI</sequence>
<dbReference type="PANTHER" id="PTHR40626">
    <property type="entry name" value="MIP31509P"/>
    <property type="match status" value="1"/>
</dbReference>
<evidence type="ECO:0000256" key="7">
    <source>
        <dbReference type="PROSITE-ProRule" id="PRU00042"/>
    </source>
</evidence>
<evidence type="ECO:0000256" key="3">
    <source>
        <dbReference type="ARBA" id="ARBA00022737"/>
    </source>
</evidence>
<dbReference type="InterPro" id="IPR051059">
    <property type="entry name" value="VerF-like"/>
</dbReference>
<keyword evidence="6" id="KW-0539">Nucleus</keyword>
<keyword evidence="4 7" id="KW-0863">Zinc-finger</keyword>
<dbReference type="InterPro" id="IPR013087">
    <property type="entry name" value="Znf_C2H2_type"/>
</dbReference>
<feature type="domain" description="C2H2-type" evidence="8">
    <location>
        <begin position="13"/>
        <end position="42"/>
    </location>
</feature>
<accession>A0AAD6E311</accession>
<evidence type="ECO:0000256" key="5">
    <source>
        <dbReference type="ARBA" id="ARBA00022833"/>
    </source>
</evidence>
<dbReference type="GO" id="GO:0000978">
    <property type="term" value="F:RNA polymerase II cis-regulatory region sequence-specific DNA binding"/>
    <property type="evidence" value="ECO:0007669"/>
    <property type="project" value="InterPro"/>
</dbReference>
<keyword evidence="2" id="KW-0479">Metal-binding</keyword>
<dbReference type="PANTHER" id="PTHR40626:SF36">
    <property type="entry name" value="TRANSCRIPTION FACTOR WITH C2H2 AND ZN(2)-CYS(6) DNA BINDING DOMAIN (EUROFUNG)"/>
    <property type="match status" value="1"/>
</dbReference>
<keyword evidence="5" id="KW-0862">Zinc</keyword>
<dbReference type="GO" id="GO:0005634">
    <property type="term" value="C:nucleus"/>
    <property type="evidence" value="ECO:0007669"/>
    <property type="project" value="UniProtKB-SubCell"/>
</dbReference>
<dbReference type="Gene3D" id="3.30.160.60">
    <property type="entry name" value="Classic Zinc Finger"/>
    <property type="match status" value="1"/>
</dbReference>
<gene>
    <name evidence="9" type="ORF">N7450_000847</name>
</gene>
<dbReference type="GO" id="GO:0000785">
    <property type="term" value="C:chromatin"/>
    <property type="evidence" value="ECO:0007669"/>
    <property type="project" value="TreeGrafter"/>
</dbReference>
<protein>
    <recommendedName>
        <fullName evidence="8">C2H2-type domain-containing protein</fullName>
    </recommendedName>
</protein>
<dbReference type="Proteomes" id="UP001216150">
    <property type="component" value="Unassembled WGS sequence"/>
</dbReference>
<dbReference type="GO" id="GO:0006351">
    <property type="term" value="P:DNA-templated transcription"/>
    <property type="evidence" value="ECO:0007669"/>
    <property type="project" value="InterPro"/>
</dbReference>
<comment type="subcellular location">
    <subcellularLocation>
        <location evidence="1">Nucleus</location>
    </subcellularLocation>
</comment>
<evidence type="ECO:0000256" key="2">
    <source>
        <dbReference type="ARBA" id="ARBA00022723"/>
    </source>
</evidence>
<dbReference type="Pfam" id="PF04082">
    <property type="entry name" value="Fungal_trans"/>
    <property type="match status" value="1"/>
</dbReference>
<dbReference type="AlphaFoldDB" id="A0AAD6E311"/>
<proteinExistence type="predicted"/>
<evidence type="ECO:0000256" key="4">
    <source>
        <dbReference type="ARBA" id="ARBA00022771"/>
    </source>
</evidence>
<keyword evidence="10" id="KW-1185">Reference proteome</keyword>
<dbReference type="InterPro" id="IPR007219">
    <property type="entry name" value="XnlR_reg_dom"/>
</dbReference>
<dbReference type="PROSITE" id="PS00028">
    <property type="entry name" value="ZINC_FINGER_C2H2_1"/>
    <property type="match status" value="1"/>
</dbReference>
<dbReference type="GO" id="GO:0000981">
    <property type="term" value="F:DNA-binding transcription factor activity, RNA polymerase II-specific"/>
    <property type="evidence" value="ECO:0007669"/>
    <property type="project" value="InterPro"/>
</dbReference>
<keyword evidence="3" id="KW-0677">Repeat</keyword>
<organism evidence="9 10">
    <name type="scientific">Penicillium hetheringtonii</name>
    <dbReference type="NCBI Taxonomy" id="911720"/>
    <lineage>
        <taxon>Eukaryota</taxon>
        <taxon>Fungi</taxon>
        <taxon>Dikarya</taxon>
        <taxon>Ascomycota</taxon>
        <taxon>Pezizomycotina</taxon>
        <taxon>Eurotiomycetes</taxon>
        <taxon>Eurotiomycetidae</taxon>
        <taxon>Eurotiales</taxon>
        <taxon>Aspergillaceae</taxon>
        <taxon>Penicillium</taxon>
    </lineage>
</organism>
<evidence type="ECO:0000259" key="8">
    <source>
        <dbReference type="PROSITE" id="PS50157"/>
    </source>
</evidence>
<dbReference type="EMBL" id="JAQJAC010000001">
    <property type="protein sequence ID" value="KAJ5599780.1"/>
    <property type="molecule type" value="Genomic_DNA"/>
</dbReference>
<comment type="caution">
    <text evidence="9">The sequence shown here is derived from an EMBL/GenBank/DDBJ whole genome shotgun (WGS) entry which is preliminary data.</text>
</comment>
<evidence type="ECO:0000256" key="6">
    <source>
        <dbReference type="ARBA" id="ARBA00023242"/>
    </source>
</evidence>
<evidence type="ECO:0000256" key="1">
    <source>
        <dbReference type="ARBA" id="ARBA00004123"/>
    </source>
</evidence>
<evidence type="ECO:0000313" key="9">
    <source>
        <dbReference type="EMBL" id="KAJ5599780.1"/>
    </source>
</evidence>
<dbReference type="PROSITE" id="PS50157">
    <property type="entry name" value="ZINC_FINGER_C2H2_2"/>
    <property type="match status" value="1"/>
</dbReference>
<dbReference type="GO" id="GO:0008270">
    <property type="term" value="F:zinc ion binding"/>
    <property type="evidence" value="ECO:0007669"/>
    <property type="project" value="UniProtKB-KW"/>
</dbReference>
<name>A0AAD6E311_9EURO</name>
<evidence type="ECO:0000313" key="10">
    <source>
        <dbReference type="Proteomes" id="UP001216150"/>
    </source>
</evidence>
<reference evidence="9 10" key="1">
    <citation type="journal article" date="2023" name="IMA Fungus">
        <title>Comparative genomic study of the Penicillium genus elucidates a diverse pangenome and 15 lateral gene transfer events.</title>
        <authorList>
            <person name="Petersen C."/>
            <person name="Sorensen T."/>
            <person name="Nielsen M.R."/>
            <person name="Sondergaard T.E."/>
            <person name="Sorensen J.L."/>
            <person name="Fitzpatrick D.A."/>
            <person name="Frisvad J.C."/>
            <person name="Nielsen K.L."/>
        </authorList>
    </citation>
    <scope>NUCLEOTIDE SEQUENCE [LARGE SCALE GENOMIC DNA]</scope>
    <source>
        <strain evidence="9 10">IBT 29057</strain>
    </source>
</reference>